<dbReference type="SMART" id="SM00382">
    <property type="entry name" value="AAA"/>
    <property type="match status" value="2"/>
</dbReference>
<keyword evidence="10" id="KW-0378">Hydrolase</keyword>
<feature type="domain" description="ABC transporter" evidence="9">
    <location>
        <begin position="306"/>
        <end position="554"/>
    </location>
</feature>
<comment type="subcellular location">
    <subcellularLocation>
        <location evidence="1">Cell inner membrane</location>
        <topology evidence="1">Peripheral membrane protein</topology>
    </subcellularLocation>
</comment>
<dbReference type="RefSeq" id="WP_254439480.1">
    <property type="nucleotide sequence ID" value="NZ_CABPSI010000002.1"/>
</dbReference>
<dbReference type="InterPro" id="IPR003593">
    <property type="entry name" value="AAA+_ATPase"/>
</dbReference>
<dbReference type="NCBIfam" id="NF008453">
    <property type="entry name" value="PRK11308.1"/>
    <property type="match status" value="2"/>
</dbReference>
<sequence>MNALANGQSAQSVQPSSMSVDDAASASAPLLDIKGLCIAFPDGKGGQRDVVRNIDLTLRAGESLAVVGESGSGKTLIGKALLGLLPESATARADTLTFDGRSLLALDATQWRDVRGTEIGMVFQEPMVSLNPAMRIGEQMIEALVRRRGVAAAQARQQALAMLARVRVRDPQRCMARYPHEFSGGMRQRILLAAVMLLKPRLLIADEPTTALDCVVQKEVLDVMIGLAREEGTALVFISHDLALVAAYTERVLVVRQGDAVESGPVAQVLSHPSTDYTLRLLESLPRRDAGTRAPAGTTIVDAPILEVTDVAVDYVVPQSWFRRKAVRTVYPCSFRVHAGQTLAIVGESGSGKTTLAKAVMGMLPRAQGQVSVRGAPFPAQGGDAAMRASRRAVQMVFQDPYSSLDPRMRVDALVEEPLRLDTSLSAAQRRERVAQVLADVGLASFGTRFVHQMSGGQRQRVAIARALAAHPQIIVADEPVSALDVTVQKQVLDMLTELQARYRFALLLISHDLGVVEQLSDHVIVMYRGHVVERGTRDAIYDCPAHPYTRRLLRAVPELRGDRESGFAVHTREFAEPDSNDAPLAYFDPEQGGEALPHLCPVAHSADPAHRVAVFASGQ</sequence>
<keyword evidence="4" id="KW-1003">Cell membrane</keyword>
<dbReference type="SUPFAM" id="SSF52540">
    <property type="entry name" value="P-loop containing nucleoside triphosphate hydrolases"/>
    <property type="match status" value="2"/>
</dbReference>
<keyword evidence="5" id="KW-0997">Cell inner membrane</keyword>
<keyword evidence="8" id="KW-0472">Membrane</keyword>
<keyword evidence="6" id="KW-0547">Nucleotide-binding</keyword>
<keyword evidence="7 10" id="KW-0067">ATP-binding</keyword>
<dbReference type="GO" id="GO:0005524">
    <property type="term" value="F:ATP binding"/>
    <property type="evidence" value="ECO:0007669"/>
    <property type="project" value="UniProtKB-KW"/>
</dbReference>
<dbReference type="Proteomes" id="UP000333828">
    <property type="component" value="Unassembled WGS sequence"/>
</dbReference>
<dbReference type="AlphaFoldDB" id="A0A5E4UF76"/>
<proteinExistence type="inferred from homology"/>
<dbReference type="GO" id="GO:0016887">
    <property type="term" value="F:ATP hydrolysis activity"/>
    <property type="evidence" value="ECO:0007669"/>
    <property type="project" value="InterPro"/>
</dbReference>
<dbReference type="Pfam" id="PF00005">
    <property type="entry name" value="ABC_tran"/>
    <property type="match status" value="2"/>
</dbReference>
<evidence type="ECO:0000256" key="5">
    <source>
        <dbReference type="ARBA" id="ARBA00022519"/>
    </source>
</evidence>
<dbReference type="InterPro" id="IPR027417">
    <property type="entry name" value="P-loop_NTPase"/>
</dbReference>
<evidence type="ECO:0000256" key="6">
    <source>
        <dbReference type="ARBA" id="ARBA00022741"/>
    </source>
</evidence>
<comment type="similarity">
    <text evidence="2">Belongs to the ABC transporter superfamily.</text>
</comment>
<evidence type="ECO:0000259" key="9">
    <source>
        <dbReference type="PROSITE" id="PS50893"/>
    </source>
</evidence>
<dbReference type="Pfam" id="PF08352">
    <property type="entry name" value="oligo_HPY"/>
    <property type="match status" value="2"/>
</dbReference>
<evidence type="ECO:0000256" key="1">
    <source>
        <dbReference type="ARBA" id="ARBA00004417"/>
    </source>
</evidence>
<dbReference type="EC" id="3.6.3.-" evidence="10"/>
<dbReference type="InterPro" id="IPR017871">
    <property type="entry name" value="ABC_transporter-like_CS"/>
</dbReference>
<dbReference type="InterPro" id="IPR013563">
    <property type="entry name" value="Oligopep_ABC_C"/>
</dbReference>
<protein>
    <submittedName>
        <fullName evidence="10">Glutathione import ATP-binding protein GsiA</fullName>
        <ecNumber evidence="10">3.6.3.-</ecNumber>
    </submittedName>
</protein>
<dbReference type="PROSITE" id="PS00211">
    <property type="entry name" value="ABC_TRANSPORTER_1"/>
    <property type="match status" value="2"/>
</dbReference>
<organism evidence="10 11">
    <name type="scientific">Pandoraea iniqua</name>
    <dbReference type="NCBI Taxonomy" id="2508288"/>
    <lineage>
        <taxon>Bacteria</taxon>
        <taxon>Pseudomonadati</taxon>
        <taxon>Pseudomonadota</taxon>
        <taxon>Betaproteobacteria</taxon>
        <taxon>Burkholderiales</taxon>
        <taxon>Burkholderiaceae</taxon>
        <taxon>Pandoraea</taxon>
    </lineage>
</organism>
<keyword evidence="11" id="KW-1185">Reference proteome</keyword>
<evidence type="ECO:0000256" key="2">
    <source>
        <dbReference type="ARBA" id="ARBA00005417"/>
    </source>
</evidence>
<accession>A0A5E4UF76</accession>
<feature type="domain" description="ABC transporter" evidence="9">
    <location>
        <begin position="33"/>
        <end position="282"/>
    </location>
</feature>
<dbReference type="GO" id="GO:0005886">
    <property type="term" value="C:plasma membrane"/>
    <property type="evidence" value="ECO:0007669"/>
    <property type="project" value="UniProtKB-SubCell"/>
</dbReference>
<evidence type="ECO:0000256" key="8">
    <source>
        <dbReference type="ARBA" id="ARBA00023136"/>
    </source>
</evidence>
<name>A0A5E4UF76_9BURK</name>
<evidence type="ECO:0000256" key="7">
    <source>
        <dbReference type="ARBA" id="ARBA00022840"/>
    </source>
</evidence>
<dbReference type="PANTHER" id="PTHR43297">
    <property type="entry name" value="OLIGOPEPTIDE TRANSPORT ATP-BINDING PROTEIN APPD"/>
    <property type="match status" value="1"/>
</dbReference>
<dbReference type="InterPro" id="IPR003439">
    <property type="entry name" value="ABC_transporter-like_ATP-bd"/>
</dbReference>
<dbReference type="PROSITE" id="PS50893">
    <property type="entry name" value="ABC_TRANSPORTER_2"/>
    <property type="match status" value="2"/>
</dbReference>
<gene>
    <name evidence="10" type="primary">gsiA_3</name>
    <name evidence="10" type="ORF">PIN31115_01936</name>
</gene>
<reference evidence="10 11" key="1">
    <citation type="submission" date="2019-08" db="EMBL/GenBank/DDBJ databases">
        <authorList>
            <person name="Peeters C."/>
        </authorList>
    </citation>
    <scope>NUCLEOTIDE SEQUENCE [LARGE SCALE GENOMIC DNA]</scope>
    <source>
        <strain evidence="10 11">LMG 31115</strain>
    </source>
</reference>
<evidence type="ECO:0000313" key="11">
    <source>
        <dbReference type="Proteomes" id="UP000333828"/>
    </source>
</evidence>
<evidence type="ECO:0000256" key="4">
    <source>
        <dbReference type="ARBA" id="ARBA00022475"/>
    </source>
</evidence>
<dbReference type="CDD" id="cd03257">
    <property type="entry name" value="ABC_NikE_OppD_transporters"/>
    <property type="match status" value="2"/>
</dbReference>
<dbReference type="InterPro" id="IPR050388">
    <property type="entry name" value="ABC_Ni/Peptide_Import"/>
</dbReference>
<keyword evidence="3" id="KW-0813">Transport</keyword>
<dbReference type="EMBL" id="CABPSI010000002">
    <property type="protein sequence ID" value="VVD97698.1"/>
    <property type="molecule type" value="Genomic_DNA"/>
</dbReference>
<dbReference type="Gene3D" id="3.40.50.300">
    <property type="entry name" value="P-loop containing nucleotide triphosphate hydrolases"/>
    <property type="match status" value="2"/>
</dbReference>
<dbReference type="GO" id="GO:0015833">
    <property type="term" value="P:peptide transport"/>
    <property type="evidence" value="ECO:0007669"/>
    <property type="project" value="InterPro"/>
</dbReference>
<evidence type="ECO:0000313" key="10">
    <source>
        <dbReference type="EMBL" id="VVD97698.1"/>
    </source>
</evidence>
<dbReference type="PANTHER" id="PTHR43297:SF2">
    <property type="entry name" value="DIPEPTIDE TRANSPORT ATP-BINDING PROTEIN DPPD"/>
    <property type="match status" value="1"/>
</dbReference>
<evidence type="ECO:0000256" key="3">
    <source>
        <dbReference type="ARBA" id="ARBA00022448"/>
    </source>
</evidence>